<dbReference type="PROSITE" id="PS00109">
    <property type="entry name" value="PROTEIN_KINASE_TYR"/>
    <property type="match status" value="1"/>
</dbReference>
<evidence type="ECO:0000313" key="16">
    <source>
        <dbReference type="EMBL" id="EAQ85497.1"/>
    </source>
</evidence>
<dbReference type="GeneID" id="4395880"/>
<dbReference type="PROSITE" id="PS50011">
    <property type="entry name" value="PROTEIN_KINASE_DOM"/>
    <property type="match status" value="1"/>
</dbReference>
<dbReference type="Pfam" id="PF00498">
    <property type="entry name" value="FHA"/>
    <property type="match status" value="1"/>
</dbReference>
<dbReference type="Gene3D" id="2.60.200.20">
    <property type="match status" value="1"/>
</dbReference>
<feature type="region of interest" description="Disordered" evidence="13">
    <location>
        <begin position="1176"/>
        <end position="1209"/>
    </location>
</feature>
<evidence type="ECO:0000259" key="14">
    <source>
        <dbReference type="PROSITE" id="PS50006"/>
    </source>
</evidence>
<dbReference type="Gene3D" id="3.30.200.20">
    <property type="entry name" value="Phosphorylase Kinase, domain 1"/>
    <property type="match status" value="1"/>
</dbReference>
<comment type="function">
    <text evidence="1">Component of the EKC/KEOPS complex that is required for the formation of a threonylcarbamoyl group on adenosine at position 37 (t(6)A37) in tRNAs that read codons beginning with adenine. The complex is probably involved in the transfer of the threonylcarbamoyl moiety of threonylcarbamoyl-AMP (TC-AMP) to the N6 group of A37. BUD32 has ATPase activity in the context of the EKC/KEOPS complex and likely plays a supporting role to the catalytic subunit KAE1. The EKC/KEOPS complex also promotes both telomere uncapping and telomere elongation. The complex is required for efficient recruitment of transcriptional coactivators.</text>
</comment>
<evidence type="ECO:0000256" key="9">
    <source>
        <dbReference type="ARBA" id="ARBA00030980"/>
    </source>
</evidence>
<dbReference type="EC" id="2.7.11.1" evidence="5"/>
<evidence type="ECO:0000256" key="12">
    <source>
        <dbReference type="ARBA" id="ARBA00048679"/>
    </source>
</evidence>
<comment type="similarity">
    <text evidence="3">Belongs to the protein kinase superfamily. CAMK Ser/Thr protein kinase family. CHEK2 subfamily.</text>
</comment>
<feature type="region of interest" description="Disordered" evidence="13">
    <location>
        <begin position="1"/>
        <end position="40"/>
    </location>
</feature>
<dbReference type="InterPro" id="IPR000253">
    <property type="entry name" value="FHA_dom"/>
</dbReference>
<proteinExistence type="inferred from homology"/>
<dbReference type="PANTHER" id="PTHR24348:SF68">
    <property type="entry name" value="SERINE_THREONINE-PROTEIN KINASE ATG1C"/>
    <property type="match status" value="1"/>
</dbReference>
<dbReference type="GO" id="GO:0004674">
    <property type="term" value="F:protein serine/threonine kinase activity"/>
    <property type="evidence" value="ECO:0007669"/>
    <property type="project" value="UniProtKB-EC"/>
</dbReference>
<feature type="domain" description="Protein kinase" evidence="15">
    <location>
        <begin position="353"/>
        <end position="634"/>
    </location>
</feature>
<dbReference type="STRING" id="306901.Q2GR93"/>
<dbReference type="RefSeq" id="XP_001227438.1">
    <property type="nucleotide sequence ID" value="XM_001227437.1"/>
</dbReference>
<comment type="subunit">
    <text evidence="4">Component of the EKC/KEOPS complex composed of at least BUD32, CGI121, GON7, KAE1 and PCC1; the whole complex dimerizes.</text>
</comment>
<feature type="domain" description="FHA" evidence="14">
    <location>
        <begin position="180"/>
        <end position="233"/>
    </location>
</feature>
<dbReference type="Proteomes" id="UP000001056">
    <property type="component" value="Unassembled WGS sequence"/>
</dbReference>
<dbReference type="InterPro" id="IPR011009">
    <property type="entry name" value="Kinase-like_dom_sf"/>
</dbReference>
<evidence type="ECO:0000256" key="1">
    <source>
        <dbReference type="ARBA" id="ARBA00003747"/>
    </source>
</evidence>
<evidence type="ECO:0000256" key="2">
    <source>
        <dbReference type="ARBA" id="ARBA00004623"/>
    </source>
</evidence>
<evidence type="ECO:0000256" key="5">
    <source>
        <dbReference type="ARBA" id="ARBA00012513"/>
    </source>
</evidence>
<evidence type="ECO:0000256" key="8">
    <source>
        <dbReference type="ARBA" id="ARBA00030237"/>
    </source>
</evidence>
<dbReference type="PANTHER" id="PTHR24348">
    <property type="entry name" value="SERINE/THREONINE-PROTEIN KINASE UNC-51-RELATED"/>
    <property type="match status" value="1"/>
</dbReference>
<dbReference type="EMBL" id="CH408034">
    <property type="protein sequence ID" value="EAQ85497.1"/>
    <property type="molecule type" value="Genomic_DNA"/>
</dbReference>
<dbReference type="InterPro" id="IPR008266">
    <property type="entry name" value="Tyr_kinase_AS"/>
</dbReference>
<dbReference type="Pfam" id="PF00069">
    <property type="entry name" value="Pkinase"/>
    <property type="match status" value="1"/>
</dbReference>
<feature type="region of interest" description="Disordered" evidence="13">
    <location>
        <begin position="1117"/>
        <end position="1156"/>
    </location>
</feature>
<dbReference type="GO" id="GO:0010506">
    <property type="term" value="P:regulation of autophagy"/>
    <property type="evidence" value="ECO:0007669"/>
    <property type="project" value="InterPro"/>
</dbReference>
<evidence type="ECO:0000256" key="10">
    <source>
        <dbReference type="ARBA" id="ARBA00033194"/>
    </source>
</evidence>
<reference evidence="17" key="1">
    <citation type="journal article" date="2015" name="Genome Announc.">
        <title>Draft genome sequence of the cellulolytic fungus Chaetomium globosum.</title>
        <authorList>
            <person name="Cuomo C.A."/>
            <person name="Untereiner W.A."/>
            <person name="Ma L.-J."/>
            <person name="Grabherr M."/>
            <person name="Birren B.W."/>
        </authorList>
    </citation>
    <scope>NUCLEOTIDE SEQUENCE [LARGE SCALE GENOMIC DNA]</scope>
    <source>
        <strain evidence="17">ATCC 6205 / CBS 148.51 / DSM 1962 / NBRC 6347 / NRRL 1970</strain>
    </source>
</reference>
<dbReference type="VEuPathDB" id="FungiDB:CHGG_09511"/>
<comment type="subcellular location">
    <subcellularLocation>
        <location evidence="2">Preautophagosomal structure membrane</location>
        <topology evidence="2">Peripheral membrane protein</topology>
    </subcellularLocation>
</comment>
<sequence length="1339" mass="148597">MLSATPPSPSPRLLLPNNHLTHRDPLSLHPPLTRATSASEINSRSPICRLFPRYGSPTNAIKVLSAARSNTPLCSCVAVGKRGSLTYRAGRGGWSLLASIRPATGMMMVWKRLVKPLSRRVRSRYAREELRQIAADASHHVVDRADVDASRNFAGVESGAGEHCIALRFSSQVKNPVQGFTFGRNESRCDICLRLDPHRRISQVHVRIYLSESGDLMLEDTSTNGTVVDQSLLKQKHSSVGAKTTLSNGSKITILMHEPRRDIVFLVQIPTRDGSCQATYERNLRHYLAGRARNAADTSETVMPRPGEQMDIFKPGSSSRLVGTARDANPAAVADRVRLHDGLPSPWGGSNRYRRILEIGQSAPATVYKVTLQSTGKIFAAKELDKRKFKARDFPQTVEDAIQTFQTTKHPNIVKYVEHIDWDDKLLIIITEFVGRGNLQNLIFNGPLTESATKTMAKQLLSALEYLHKMNITHCDVRPDNILIDSFDPFVVKLTNFGMPKTLDEQILRGTFLYCAPELYSEYVEYDDRGRRHPRNRRLHHLHLATGPQHSREADIWSLGGVVFYALTKKPPFPAREGAGASELLHQIMTKPLDISPLLRVDVTEEGINFLRCMLSQRPKFRVTAGSLQKHDWILGISQATTLVEELASISEKGAPSGPEALQPALEPSISIQMVPVEGFPVSLPDFVDYIMASLPLPLWEPPIPPGKIRRCGANLHDDFTELEPGALKDLEAELRAANNGNSQRSHGVIDSLKRSFLVVYNLAMLMINSMRRGSANDDIPLPLRNDPPQTTNPGASEMDILHLLCCIHSGETGTILHQERITNASTDRELFVLLNDIYRKRKSIMSWLSLRHLSKLLLTRFELDFSRFVQVHLHSKACQSASCVCLPTPDRVIGNEYRCRPAPEVEPKHVPVFGDNYLIHYFKSPKCISEMQTTIFNQLPKRACGQLTALHEESALGWGLYFEEGWHWRSIYFITVVLIVTGSLLPGGPTAQLNSSPKPSSQQCYCHSINFPLPINGLLPLSLSEDDFNKNLAKFRTPGRHPDAAVDYAVATWIEPWKATHGLPCRHILYRHLTGDEPVTIQQIHKHWWLWRPQEQQHVGDDDSRNPNVEVVGIMPMPDIPLDPRQVKGKGRPVGAIATTSAASRKKGAGVNSTKRLPSAFEYNIEDELTTAVPAPKQQQQQQQAGAASTKRFGPAPPPPSTAPAALGLGQGRAIEGSSRIEQVQQGLRGRRRDAEWSAQTQTSVEDRIEDCIVVAMTSVKGATANSMVTSTKLGLQRLRQVGRDSYEPGTAAPRASSRFIDGLDALDPDIEDDHDRALAAAEVAAREDQEDAVALGN</sequence>
<keyword evidence="17" id="KW-1185">Reference proteome</keyword>
<dbReference type="OrthoDB" id="5086500at2759"/>
<dbReference type="GO" id="GO:0034045">
    <property type="term" value="C:phagophore assembly site membrane"/>
    <property type="evidence" value="ECO:0007669"/>
    <property type="project" value="UniProtKB-SubCell"/>
</dbReference>
<dbReference type="SUPFAM" id="SSF49879">
    <property type="entry name" value="SMAD/FHA domain"/>
    <property type="match status" value="1"/>
</dbReference>
<dbReference type="Gene3D" id="1.10.510.10">
    <property type="entry name" value="Transferase(Phosphotransferase) domain 1"/>
    <property type="match status" value="1"/>
</dbReference>
<evidence type="ECO:0000256" key="6">
    <source>
        <dbReference type="ARBA" id="ARBA00013948"/>
    </source>
</evidence>
<protein>
    <recommendedName>
        <fullName evidence="7">EKC/KEOPS complex subunit BUD32</fullName>
        <ecNumber evidence="5">2.7.11.1</ecNumber>
    </recommendedName>
    <alternativeName>
        <fullName evidence="9 10">Atypical Serine/threonine protein kinase BUD32</fullName>
    </alternativeName>
    <alternativeName>
        <fullName evidence="8">Autophagy-related protein 1</fullName>
    </alternativeName>
    <alternativeName>
        <fullName evidence="6">EKC/KEOPS complex subunit bud32</fullName>
    </alternativeName>
</protein>
<gene>
    <name evidence="16" type="ORF">CHGG_09511</name>
</gene>
<comment type="catalytic activity">
    <reaction evidence="12">
        <text>L-seryl-[protein] + ATP = O-phospho-L-seryl-[protein] + ADP + H(+)</text>
        <dbReference type="Rhea" id="RHEA:17989"/>
        <dbReference type="Rhea" id="RHEA-COMP:9863"/>
        <dbReference type="Rhea" id="RHEA-COMP:11604"/>
        <dbReference type="ChEBI" id="CHEBI:15378"/>
        <dbReference type="ChEBI" id="CHEBI:29999"/>
        <dbReference type="ChEBI" id="CHEBI:30616"/>
        <dbReference type="ChEBI" id="CHEBI:83421"/>
        <dbReference type="ChEBI" id="CHEBI:456216"/>
        <dbReference type="EC" id="2.7.11.1"/>
    </reaction>
</comment>
<dbReference type="InterPro" id="IPR008984">
    <property type="entry name" value="SMAD_FHA_dom_sf"/>
</dbReference>
<evidence type="ECO:0000256" key="4">
    <source>
        <dbReference type="ARBA" id="ARBA00011534"/>
    </source>
</evidence>
<comment type="catalytic activity">
    <reaction evidence="11">
        <text>L-threonyl-[protein] + ATP = O-phospho-L-threonyl-[protein] + ADP + H(+)</text>
        <dbReference type="Rhea" id="RHEA:46608"/>
        <dbReference type="Rhea" id="RHEA-COMP:11060"/>
        <dbReference type="Rhea" id="RHEA-COMP:11605"/>
        <dbReference type="ChEBI" id="CHEBI:15378"/>
        <dbReference type="ChEBI" id="CHEBI:30013"/>
        <dbReference type="ChEBI" id="CHEBI:30616"/>
        <dbReference type="ChEBI" id="CHEBI:61977"/>
        <dbReference type="ChEBI" id="CHEBI:456216"/>
        <dbReference type="EC" id="2.7.11.1"/>
    </reaction>
</comment>
<evidence type="ECO:0000259" key="15">
    <source>
        <dbReference type="PROSITE" id="PS50011"/>
    </source>
</evidence>
<evidence type="ECO:0000256" key="7">
    <source>
        <dbReference type="ARBA" id="ARBA00019973"/>
    </source>
</evidence>
<evidence type="ECO:0000256" key="13">
    <source>
        <dbReference type="SAM" id="MobiDB-lite"/>
    </source>
</evidence>
<dbReference type="PROSITE" id="PS50006">
    <property type="entry name" value="FHA_DOMAIN"/>
    <property type="match status" value="1"/>
</dbReference>
<evidence type="ECO:0000256" key="3">
    <source>
        <dbReference type="ARBA" id="ARBA00005575"/>
    </source>
</evidence>
<accession>Q2GR93</accession>
<dbReference type="eggNOG" id="KOG0615">
    <property type="taxonomic scope" value="Eukaryota"/>
</dbReference>
<organism evidence="16 17">
    <name type="scientific">Chaetomium globosum (strain ATCC 6205 / CBS 148.51 / DSM 1962 / NBRC 6347 / NRRL 1970)</name>
    <name type="common">Soil fungus</name>
    <dbReference type="NCBI Taxonomy" id="306901"/>
    <lineage>
        <taxon>Eukaryota</taxon>
        <taxon>Fungi</taxon>
        <taxon>Dikarya</taxon>
        <taxon>Ascomycota</taxon>
        <taxon>Pezizomycotina</taxon>
        <taxon>Sordariomycetes</taxon>
        <taxon>Sordariomycetidae</taxon>
        <taxon>Sordariales</taxon>
        <taxon>Chaetomiaceae</taxon>
        <taxon>Chaetomium</taxon>
    </lineage>
</organism>
<dbReference type="InterPro" id="IPR000719">
    <property type="entry name" value="Prot_kinase_dom"/>
</dbReference>
<feature type="compositionally biased region" description="Pro residues" evidence="13">
    <location>
        <begin position="1"/>
        <end position="10"/>
    </location>
</feature>
<dbReference type="InParanoid" id="Q2GR93"/>
<dbReference type="InterPro" id="IPR045269">
    <property type="entry name" value="Atg1-like"/>
</dbReference>
<dbReference type="GO" id="GO:0005524">
    <property type="term" value="F:ATP binding"/>
    <property type="evidence" value="ECO:0007669"/>
    <property type="project" value="InterPro"/>
</dbReference>
<dbReference type="HOGENOM" id="CLU_258485_0_0_1"/>
<evidence type="ECO:0000313" key="17">
    <source>
        <dbReference type="Proteomes" id="UP000001056"/>
    </source>
</evidence>
<evidence type="ECO:0000256" key="11">
    <source>
        <dbReference type="ARBA" id="ARBA00047899"/>
    </source>
</evidence>
<name>Q2GR93_CHAGB</name>
<dbReference type="SUPFAM" id="SSF56112">
    <property type="entry name" value="Protein kinase-like (PK-like)"/>
    <property type="match status" value="1"/>
</dbReference>